<dbReference type="STRING" id="1818881.A3196_00710"/>
<dbReference type="AlphaFoldDB" id="A0A1E2ULJ4"/>
<dbReference type="EMBL" id="LVJZ01000003">
    <property type="protein sequence ID" value="ODB95404.1"/>
    <property type="molecule type" value="Genomic_DNA"/>
</dbReference>
<dbReference type="Proteomes" id="UP000094849">
    <property type="component" value="Unassembled WGS sequence"/>
</dbReference>
<accession>A0A1E2ULJ4</accession>
<evidence type="ECO:0008006" key="3">
    <source>
        <dbReference type="Google" id="ProtNLM"/>
    </source>
</evidence>
<evidence type="ECO:0000313" key="2">
    <source>
        <dbReference type="Proteomes" id="UP000094849"/>
    </source>
</evidence>
<protein>
    <recommendedName>
        <fullName evidence="3">Transposase</fullName>
    </recommendedName>
</protein>
<proteinExistence type="predicted"/>
<reference evidence="1 2" key="1">
    <citation type="submission" date="2016-03" db="EMBL/GenBank/DDBJ databases">
        <title>Chemosynthetic sulphur-oxidizing symbionts of marine invertebrate animals are capable of nitrogen fixation.</title>
        <authorList>
            <person name="Petersen J.M."/>
            <person name="Kemper A."/>
            <person name="Gruber-Vodicka H."/>
            <person name="Cardini U."/>
            <person name="Geest Mvander."/>
            <person name="Kleiner M."/>
            <person name="Bulgheresi S."/>
            <person name="Fussmann M."/>
            <person name="Herbold C."/>
            <person name="Seah B.K.B."/>
            <person name="Antony C.Paul."/>
            <person name="Liu D."/>
            <person name="Belitz A."/>
            <person name="Weber M."/>
        </authorList>
    </citation>
    <scope>NUCLEOTIDE SEQUENCE [LARGE SCALE GENOMIC DNA]</scope>
    <source>
        <strain evidence="1">G_D</strain>
    </source>
</reference>
<gene>
    <name evidence="1" type="ORF">A3196_00710</name>
</gene>
<comment type="caution">
    <text evidence="1">The sequence shown here is derived from an EMBL/GenBank/DDBJ whole genome shotgun (WGS) entry which is preliminary data.</text>
</comment>
<sequence>MRYIELNPEREDMVELPGHYRWSSFLPQYLCRQINFIKPHQIYRALGRNKRERYDAYQKLFEGHIDKEDMKRIRESWQTGTPLGNDLFRDKVEEQLLCTAGIARCGRRIKSRSRYKKGL</sequence>
<organism evidence="1 2">
    <name type="scientific">Candidatus Thiodiazotropha endoloripes</name>
    <dbReference type="NCBI Taxonomy" id="1818881"/>
    <lineage>
        <taxon>Bacteria</taxon>
        <taxon>Pseudomonadati</taxon>
        <taxon>Pseudomonadota</taxon>
        <taxon>Gammaproteobacteria</taxon>
        <taxon>Chromatiales</taxon>
        <taxon>Sedimenticolaceae</taxon>
        <taxon>Candidatus Thiodiazotropha</taxon>
    </lineage>
</organism>
<evidence type="ECO:0000313" key="1">
    <source>
        <dbReference type="EMBL" id="ODB95404.1"/>
    </source>
</evidence>
<name>A0A1E2ULJ4_9GAMM</name>
<keyword evidence="2" id="KW-1185">Reference proteome</keyword>